<comment type="caution">
    <text evidence="1">The sequence shown here is derived from an EMBL/GenBank/DDBJ whole genome shotgun (WGS) entry which is preliminary data.</text>
</comment>
<evidence type="ECO:0000313" key="1">
    <source>
        <dbReference type="EMBL" id="ROR53480.1"/>
    </source>
</evidence>
<reference evidence="1 2" key="1">
    <citation type="submission" date="2018-11" db="EMBL/GenBank/DDBJ databases">
        <title>Sequencing the genomes of 1000 actinobacteria strains.</title>
        <authorList>
            <person name="Klenk H.-P."/>
        </authorList>
    </citation>
    <scope>NUCLEOTIDE SEQUENCE [LARGE SCALE GENOMIC DNA]</scope>
    <source>
        <strain evidence="1 2">DSM 10546</strain>
    </source>
</reference>
<organism evidence="1 2">
    <name type="scientific">Luteococcus japonicus</name>
    <dbReference type="NCBI Taxonomy" id="33984"/>
    <lineage>
        <taxon>Bacteria</taxon>
        <taxon>Bacillati</taxon>
        <taxon>Actinomycetota</taxon>
        <taxon>Actinomycetes</taxon>
        <taxon>Propionibacteriales</taxon>
        <taxon>Propionibacteriaceae</taxon>
        <taxon>Luteococcus</taxon>
    </lineage>
</organism>
<dbReference type="Proteomes" id="UP000275749">
    <property type="component" value="Unassembled WGS sequence"/>
</dbReference>
<gene>
    <name evidence="1" type="ORF">EDD41_0633</name>
</gene>
<protein>
    <submittedName>
        <fullName evidence="1">Uncharacterized protein</fullName>
    </submittedName>
</protein>
<dbReference type="EMBL" id="RKHG01000001">
    <property type="protein sequence ID" value="ROR53480.1"/>
    <property type="molecule type" value="Genomic_DNA"/>
</dbReference>
<proteinExistence type="predicted"/>
<dbReference type="AlphaFoldDB" id="A0A3N1ZRG5"/>
<name>A0A3N1ZRG5_9ACTN</name>
<sequence length="169" mass="17556">MKSIAILPVCPPDAVQSTAQKDVALIVYAPRCEYVWPQSGDDFPPSPGPNTDPAVVHVTAWPSPICHTTRFTFAVADTVTPRSLKLRVCGPNVCADGFSTHIHTGNPTVPTTPGRSSGAIPTSIARKFICATNCFANTAGSGGAATPAGCAADQNEWTCPPASTPVVHM</sequence>
<evidence type="ECO:0000313" key="2">
    <source>
        <dbReference type="Proteomes" id="UP000275749"/>
    </source>
</evidence>
<accession>A0A3N1ZRG5</accession>